<dbReference type="InterPro" id="IPR013766">
    <property type="entry name" value="Thioredoxin_domain"/>
</dbReference>
<feature type="domain" description="Thioredoxin" evidence="6">
    <location>
        <begin position="1014"/>
        <end position="1177"/>
    </location>
</feature>
<dbReference type="InterPro" id="IPR006597">
    <property type="entry name" value="Sel1-like"/>
</dbReference>
<dbReference type="Gene3D" id="3.40.50.720">
    <property type="entry name" value="NAD(P)-binding Rossmann-like Domain"/>
    <property type="match status" value="1"/>
</dbReference>
<evidence type="ECO:0000256" key="2">
    <source>
        <dbReference type="ARBA" id="ARBA00022553"/>
    </source>
</evidence>
<evidence type="ECO:0000313" key="8">
    <source>
        <dbReference type="Proteomes" id="UP000601435"/>
    </source>
</evidence>
<dbReference type="InterPro" id="IPR017937">
    <property type="entry name" value="Thioredoxin_CS"/>
</dbReference>
<dbReference type="InterPro" id="IPR000873">
    <property type="entry name" value="AMP-dep_synth/lig_dom"/>
</dbReference>
<dbReference type="InterPro" id="IPR036249">
    <property type="entry name" value="Thioredoxin-like_sf"/>
</dbReference>
<feature type="region of interest" description="Disordered" evidence="5">
    <location>
        <begin position="1205"/>
        <end position="1225"/>
    </location>
</feature>
<dbReference type="InterPro" id="IPR013120">
    <property type="entry name" value="FAR_NAD-bd"/>
</dbReference>
<dbReference type="Pfam" id="PF08238">
    <property type="entry name" value="Sel1"/>
    <property type="match status" value="4"/>
</dbReference>
<dbReference type="PROSITE" id="PS00455">
    <property type="entry name" value="AMP_BINDING"/>
    <property type="match status" value="1"/>
</dbReference>
<dbReference type="SMART" id="SM00671">
    <property type="entry name" value="SEL1"/>
    <property type="match status" value="4"/>
</dbReference>
<dbReference type="SUPFAM" id="SSF56801">
    <property type="entry name" value="Acetyl-CoA synthetase-like"/>
    <property type="match status" value="1"/>
</dbReference>
<feature type="region of interest" description="Disordered" evidence="5">
    <location>
        <begin position="1971"/>
        <end position="1991"/>
    </location>
</feature>
<dbReference type="SUPFAM" id="SSF52833">
    <property type="entry name" value="Thioredoxin-like"/>
    <property type="match status" value="1"/>
</dbReference>
<dbReference type="Pfam" id="PF00501">
    <property type="entry name" value="AMP-binding"/>
    <property type="match status" value="1"/>
</dbReference>
<evidence type="ECO:0000256" key="3">
    <source>
        <dbReference type="ARBA" id="ARBA00022741"/>
    </source>
</evidence>
<dbReference type="InterPro" id="IPR036291">
    <property type="entry name" value="NAD(P)-bd_dom_sf"/>
</dbReference>
<keyword evidence="1" id="KW-0596">Phosphopantetheine</keyword>
<keyword evidence="4" id="KW-0067">ATP-binding</keyword>
<dbReference type="PANTHER" id="PTHR43272">
    <property type="entry name" value="LONG-CHAIN-FATTY-ACID--COA LIGASE"/>
    <property type="match status" value="1"/>
</dbReference>
<dbReference type="OrthoDB" id="429813at2759"/>
<dbReference type="SUPFAM" id="SSF51735">
    <property type="entry name" value="NAD(P)-binding Rossmann-fold domains"/>
    <property type="match status" value="1"/>
</dbReference>
<dbReference type="Proteomes" id="UP000601435">
    <property type="component" value="Unassembled WGS sequence"/>
</dbReference>
<feature type="region of interest" description="Disordered" evidence="5">
    <location>
        <begin position="1775"/>
        <end position="1811"/>
    </location>
</feature>
<dbReference type="Gene3D" id="1.25.40.10">
    <property type="entry name" value="Tetratricopeptide repeat domain"/>
    <property type="match status" value="3"/>
</dbReference>
<name>A0A813AS75_9DINO</name>
<dbReference type="PROSITE" id="PS51352">
    <property type="entry name" value="THIOREDOXIN_2"/>
    <property type="match status" value="1"/>
</dbReference>
<dbReference type="Gene3D" id="3.40.50.12780">
    <property type="entry name" value="N-terminal domain of ligase-like"/>
    <property type="match status" value="1"/>
</dbReference>
<feature type="region of interest" description="Disordered" evidence="5">
    <location>
        <begin position="1452"/>
        <end position="1479"/>
    </location>
</feature>
<organism evidence="7 8">
    <name type="scientific">Symbiodinium necroappetens</name>
    <dbReference type="NCBI Taxonomy" id="1628268"/>
    <lineage>
        <taxon>Eukaryota</taxon>
        <taxon>Sar</taxon>
        <taxon>Alveolata</taxon>
        <taxon>Dinophyceae</taxon>
        <taxon>Suessiales</taxon>
        <taxon>Symbiodiniaceae</taxon>
        <taxon>Symbiodinium</taxon>
    </lineage>
</organism>
<keyword evidence="3" id="KW-0547">Nucleotide-binding</keyword>
<dbReference type="EMBL" id="CAJNJA010061697">
    <property type="protein sequence ID" value="CAE7874312.1"/>
    <property type="molecule type" value="Genomic_DNA"/>
</dbReference>
<dbReference type="PROSITE" id="PS00194">
    <property type="entry name" value="THIOREDOXIN_1"/>
    <property type="match status" value="1"/>
</dbReference>
<reference evidence="7" key="1">
    <citation type="submission" date="2021-02" db="EMBL/GenBank/DDBJ databases">
        <authorList>
            <person name="Dougan E. K."/>
            <person name="Rhodes N."/>
            <person name="Thang M."/>
            <person name="Chan C."/>
        </authorList>
    </citation>
    <scope>NUCLEOTIDE SEQUENCE</scope>
</reference>
<dbReference type="InterPro" id="IPR011990">
    <property type="entry name" value="TPR-like_helical_dom_sf"/>
</dbReference>
<evidence type="ECO:0000256" key="5">
    <source>
        <dbReference type="SAM" id="MobiDB-lite"/>
    </source>
</evidence>
<comment type="caution">
    <text evidence="7">The sequence shown here is derived from an EMBL/GenBank/DDBJ whole genome shotgun (WGS) entry which is preliminary data.</text>
</comment>
<dbReference type="GO" id="GO:0006950">
    <property type="term" value="P:response to stress"/>
    <property type="evidence" value="ECO:0007669"/>
    <property type="project" value="UniProtKB-ARBA"/>
</dbReference>
<evidence type="ECO:0000313" key="7">
    <source>
        <dbReference type="EMBL" id="CAE7874312.1"/>
    </source>
</evidence>
<dbReference type="InterPro" id="IPR025659">
    <property type="entry name" value="Tubby-like_C"/>
</dbReference>
<feature type="region of interest" description="Disordered" evidence="5">
    <location>
        <begin position="1019"/>
        <end position="1048"/>
    </location>
</feature>
<dbReference type="Pfam" id="PF13905">
    <property type="entry name" value="Thioredoxin_8"/>
    <property type="match status" value="1"/>
</dbReference>
<evidence type="ECO:0000256" key="1">
    <source>
        <dbReference type="ARBA" id="ARBA00022450"/>
    </source>
</evidence>
<proteinExistence type="predicted"/>
<accession>A0A813AS75</accession>
<dbReference type="InterPro" id="IPR042099">
    <property type="entry name" value="ANL_N_sf"/>
</dbReference>
<dbReference type="InterPro" id="IPR012336">
    <property type="entry name" value="Thioredoxin-like_fold"/>
</dbReference>
<protein>
    <submittedName>
        <fullName evidence="7">HetM protein</fullName>
    </submittedName>
</protein>
<dbReference type="GO" id="GO:0005783">
    <property type="term" value="C:endoplasmic reticulum"/>
    <property type="evidence" value="ECO:0007669"/>
    <property type="project" value="TreeGrafter"/>
</dbReference>
<dbReference type="GO" id="GO:0016020">
    <property type="term" value="C:membrane"/>
    <property type="evidence" value="ECO:0007669"/>
    <property type="project" value="TreeGrafter"/>
</dbReference>
<evidence type="ECO:0000256" key="4">
    <source>
        <dbReference type="ARBA" id="ARBA00022840"/>
    </source>
</evidence>
<evidence type="ECO:0000259" key="6">
    <source>
        <dbReference type="PROSITE" id="PS51352"/>
    </source>
</evidence>
<feature type="compositionally biased region" description="Polar residues" evidence="5">
    <location>
        <begin position="1024"/>
        <end position="1036"/>
    </location>
</feature>
<dbReference type="Gene3D" id="3.20.90.10">
    <property type="entry name" value="Tubby Protein, Chain A"/>
    <property type="match status" value="1"/>
</dbReference>
<dbReference type="InterPro" id="IPR020845">
    <property type="entry name" value="AMP-binding_CS"/>
</dbReference>
<dbReference type="SUPFAM" id="SSF81901">
    <property type="entry name" value="HCP-like"/>
    <property type="match status" value="1"/>
</dbReference>
<dbReference type="GO" id="GO:0005524">
    <property type="term" value="F:ATP binding"/>
    <property type="evidence" value="ECO:0007669"/>
    <property type="project" value="UniProtKB-KW"/>
</dbReference>
<dbReference type="GO" id="GO:0004467">
    <property type="term" value="F:long-chain fatty acid-CoA ligase activity"/>
    <property type="evidence" value="ECO:0007669"/>
    <property type="project" value="TreeGrafter"/>
</dbReference>
<sequence length="2044" mass="221668">MLHDEVEPLVVQTSQLATANCAAQALVTSFHLYSSRRCLGWRTGESYTWHSYEEIGSMSAHFADSLQQLLRKVSATKGTPVIGLLSAVSIPWFIVDFACSLAAIPLVTMHRATDDAALAQILDKTGLCLLIASMHLQPVIQRASSRASASKLQMVIWIEDSSEPYCLQQSSRPLATGTDSSPPSWQQKGFLDALQEGSQALRVPSWRDPKRLAKLLPSSGSTGAPKLAVVTEEALFKGSCGRTPESLPGRLGSVDIVTYAYEAIRQSHDVLMQGGRIGVFSGSLDRMLEDVRALFWTGLYSDFENDVVEERSLLGNRIDVLISTGAPLQHQVQRFITSRMAADRVFGKLVVDGYGCTETGRIASNGTVAENVEIRLLDLPELGYLTSDSPPRGEILARTPYMAGYFSLERFTDQGTVRQMESDSEDWIVLNSVVYFRTGDVGELAVAPGNVRVIDRCKHHFKLAQGIYVAPEPIERVLLQSPLISQIFIWGCGFMQATGAVAEIPQRIVLEPVAFSEDAGLLTASGNFDPRDSILSLGLDSMGVALETLADLERLILAGPRATRAIVGKCSVVNFEKEAEARCEDLASCVESRASAQRTPQSGHVVLLTGSTGFLGSFVAHALAHAGFKVHCLVRATCQEEATERLRTCLSFYQLSEDVPESISALPTTGVENPGLGVSENAMPGMIDSIVHCAATVSGVLPYNALCASNVTGTKQAILLALQKGARLVYVSTLGFVDDGHPETRRVSTANLHQRSGYAQSKWMAEQLVWRATESFGLRAVVLRPGTVCGARSGASNTKDAVSLLLLGLVKLGSTCTDDRSPLPAGFNLVPVDYVADAVVVVTRARRSLPPGPIHLCAPEAISTRTLCQWLSEAGHELKDLSPEEFCKRVQQVDEMHPLYALRSSLSSSRSAHSADLPILEAINERALKLRTPRALTKDLLAKSIQFLRSAHAVCSSSMFVDAAISSLMTGRYKYRHLELQKTRKTPMADGDVQSDTIDWGKILGEELMLSGRAQAAQAAADKSANTEGSVQSDGDQPSAKEEKQSTVRTLHAIPSALKLLVLYFSGRWCPACTEFDSVIKDVYAGLKSLEESSDIEVVWVSCDLSEDTYKMHMKRIGSLLGAVWSPKRLQELSDRWKVKAIPAALVLDARDGRIVTATARRDMEEAKQRVMRSGSKDTRETEIYGSLMFRWLERLDAQRAALDDGMPVKGESSDESSEGKLSKRGAADASKALALYREMQDGGLQLDVITCGAMLSACEKCLQWNWALTLLKEAAGSQLALDVTAYSAAISACAAAVQWKWAEAPDGCPAPVLRNGSCRPDTCAYNAVASSCEAAGHWQDALQAVVAMQIGNQRPNVLTFGVALRACVQGVLWEQALNFLLGARQGAIDLDSIAFATAVSDRLSDWWQFGKGIMVPVPAAAVRNGHGPSADCGRVLLAAALGAHSKLSPANQSKLVPVSPTSPYSPWQNSSEGTPGRRVADECLEDGESDQVKPNDAEEHKAGFGWYLIRSALNGLRSPSKQDADQEQAGFVALPGVQKDHSLDLIETMEEGHAHEITSDFVAEIQQAWRLLQHLRHLASLLNVVRSEDKLSARLITDAGDFLMHASVRLEASRVDFHLYDPSQKDLFNPAKPAFTMGFNSSRDEWRLVAERCQACQYVPPHLSCATHGKQQVAVIKHRQASVGEGISNIMEVRIPGLYQNDTSVIWCPMLGMPDLAEAELSNEMQQLITRKPVWNEKVQSLVLDFKGRSRLSPPIPPRKVAALRKLRDKQLAKQARSTAVTDTSEEQCIPEDSARKESQQPQPKQIADSKDADAFFCNGHCYERGLYGCEMNLEVAARLYRLAAEKGHTVAQWRLGELLESGLNGQKPNDAREALHWYTLAAQSGNAEAQSALALLLEDGADGVDQDPAAALTWHLAAAEKGNAVSQYCAACRLSSGGDVEAAHHWLQLSADQGFRPAKQVLEEAELSTLSGNSPGRGHSHLADPTSTADGEDLVGLAMRIAQQLKGLQDDEEAAQLLEELLNDCPSLVDSAGDAIADAASS</sequence>
<gene>
    <name evidence="7" type="primary">hetM</name>
    <name evidence="7" type="ORF">SNEC2469_LOCUS28411</name>
</gene>
<keyword evidence="2" id="KW-0597">Phosphoprotein</keyword>
<dbReference type="Pfam" id="PF07993">
    <property type="entry name" value="NAD_binding_4"/>
    <property type="match status" value="1"/>
</dbReference>
<dbReference type="Gene3D" id="3.40.30.10">
    <property type="entry name" value="Glutaredoxin"/>
    <property type="match status" value="1"/>
</dbReference>
<dbReference type="PANTHER" id="PTHR43272:SF33">
    <property type="entry name" value="AMP-BINDING DOMAIN-CONTAINING PROTEIN-RELATED"/>
    <property type="match status" value="1"/>
</dbReference>
<feature type="compositionally biased region" description="Polar residues" evidence="5">
    <location>
        <begin position="1452"/>
        <end position="1474"/>
    </location>
</feature>
<keyword evidence="8" id="KW-1185">Reference proteome</keyword>